<dbReference type="STRING" id="999541.bgla_1g06630"/>
<dbReference type="Proteomes" id="UP000008316">
    <property type="component" value="Chromosome 1"/>
</dbReference>
<reference evidence="1 2" key="1">
    <citation type="journal article" date="2011" name="J. Bacteriol.">
        <title>Complete genome sequence of Burkholderia gladioli BSR3.</title>
        <authorList>
            <person name="Seo Y.S."/>
            <person name="Lim J."/>
            <person name="Choi B.S."/>
            <person name="Kim H."/>
            <person name="Goo E."/>
            <person name="Lee B."/>
            <person name="Lim J.S."/>
            <person name="Choi I.Y."/>
            <person name="Moon J.S."/>
            <person name="Kim J."/>
            <person name="Hwang I."/>
        </authorList>
    </citation>
    <scope>NUCLEOTIDE SEQUENCE [LARGE SCALE GENOMIC DNA]</scope>
    <source>
        <strain evidence="1 2">BSR3</strain>
    </source>
</reference>
<evidence type="ECO:0000313" key="1">
    <source>
        <dbReference type="EMBL" id="AEA59355.1"/>
    </source>
</evidence>
<proteinExistence type="predicted"/>
<gene>
    <name evidence="1" type="ordered locus">bgla_1g06630</name>
</gene>
<organism evidence="1 2">
    <name type="scientific">Burkholderia gladioli (strain BSR3)</name>
    <dbReference type="NCBI Taxonomy" id="999541"/>
    <lineage>
        <taxon>Bacteria</taxon>
        <taxon>Pseudomonadati</taxon>
        <taxon>Pseudomonadota</taxon>
        <taxon>Betaproteobacteria</taxon>
        <taxon>Burkholderiales</taxon>
        <taxon>Burkholderiaceae</taxon>
        <taxon>Burkholderia</taxon>
    </lineage>
</organism>
<sequence>MRIFRSAAQLIRRKSWSSADHPRFSSHPLALSVPPGYKVSITSTTQIRTVMSAKFYFYFFWYLRPLADREE</sequence>
<name>F2L980_BURGS</name>
<dbReference type="AlphaFoldDB" id="F2L980"/>
<evidence type="ECO:0000313" key="2">
    <source>
        <dbReference type="Proteomes" id="UP000008316"/>
    </source>
</evidence>
<accession>F2L980</accession>
<keyword evidence="2" id="KW-1185">Reference proteome</keyword>
<dbReference type="KEGG" id="bgd:bgla_1g06630"/>
<dbReference type="EMBL" id="CP002599">
    <property type="protein sequence ID" value="AEA59355.1"/>
    <property type="molecule type" value="Genomic_DNA"/>
</dbReference>
<dbReference type="HOGENOM" id="CLU_2732201_0_0_4"/>
<protein>
    <submittedName>
        <fullName evidence="1">Uncharacterized protein</fullName>
    </submittedName>
</protein>